<dbReference type="Pfam" id="PF00344">
    <property type="entry name" value="SecY"/>
    <property type="match status" value="1"/>
</dbReference>
<evidence type="ECO:0000256" key="10">
    <source>
        <dbReference type="HAMAP-Rule" id="MF_01465"/>
    </source>
</evidence>
<dbReference type="EMBL" id="JAAVVK010000002">
    <property type="protein sequence ID" value="NKE38669.1"/>
    <property type="molecule type" value="Genomic_DNA"/>
</dbReference>
<evidence type="ECO:0000256" key="11">
    <source>
        <dbReference type="RuleBase" id="RU000537"/>
    </source>
</evidence>
<comment type="similarity">
    <text evidence="2 10 13">Belongs to the SecY/SEC61-alpha family.</text>
</comment>
<evidence type="ECO:0000256" key="7">
    <source>
        <dbReference type="ARBA" id="ARBA00023010"/>
    </source>
</evidence>
<feature type="transmembrane region" description="Helical" evidence="10">
    <location>
        <begin position="189"/>
        <end position="213"/>
    </location>
</feature>
<evidence type="ECO:0000256" key="3">
    <source>
        <dbReference type="ARBA" id="ARBA00022448"/>
    </source>
</evidence>
<protein>
    <recommendedName>
        <fullName evidence="9 10">Protein translocase subunit SecY</fullName>
    </recommendedName>
</protein>
<keyword evidence="7 10" id="KW-0811">Translocation</keyword>
<accession>A0A846U2C7</accession>
<dbReference type="InterPro" id="IPR023201">
    <property type="entry name" value="SecY_dom_sf"/>
</dbReference>
<keyword evidence="5 10" id="KW-0653">Protein transport</keyword>
<dbReference type="InterPro" id="IPR026593">
    <property type="entry name" value="SecY"/>
</dbReference>
<name>A0A846U2C7_9MOLU</name>
<evidence type="ECO:0000256" key="1">
    <source>
        <dbReference type="ARBA" id="ARBA00004141"/>
    </source>
</evidence>
<dbReference type="RefSeq" id="WP_168105141.1">
    <property type="nucleotide sequence ID" value="NZ_CP051215.1"/>
</dbReference>
<evidence type="ECO:0000313" key="15">
    <source>
        <dbReference type="Proteomes" id="UP000584587"/>
    </source>
</evidence>
<dbReference type="PRINTS" id="PR00303">
    <property type="entry name" value="SECYTRNLCASE"/>
</dbReference>
<keyword evidence="15" id="KW-1185">Reference proteome</keyword>
<dbReference type="GO" id="GO:0006605">
    <property type="term" value="P:protein targeting"/>
    <property type="evidence" value="ECO:0007669"/>
    <property type="project" value="UniProtKB-UniRule"/>
</dbReference>
<feature type="transmembrane region" description="Helical" evidence="10">
    <location>
        <begin position="115"/>
        <end position="136"/>
    </location>
</feature>
<evidence type="ECO:0000256" key="13">
    <source>
        <dbReference type="RuleBase" id="RU004349"/>
    </source>
</evidence>
<dbReference type="InterPro" id="IPR030659">
    <property type="entry name" value="SecY_CS"/>
</dbReference>
<sequence length="454" mass="49536">MFKTTRELTKQYKEVILRILFTIFVLVIFRVGSFITAPGVHLNGDLNGSNNSGLEFFNLISMLGGGAINRFSIFALGVSPYITASIIVQLLSTDVVPTLTRWAKSGEKGKRKLELMNRILTVPFAIMQGFATILGLQSQGIISVDWSSGSGVGPAMFYYFLVPMVLLAGTMLSLWMADQITNRGIGNGISLIIFGGIAANLPFNLAATFKYWVGPDSNNAVIFQGALQFALYLLAFLFIILVVVFFNESERHIPIQQSGSGLTLKGDKSSYLPLKINSAGVIPVIFSSALITAPMTVAQIIQSGNPNSGFAKFTQNYLSLQSWVGISIFAIMTILFTYLYAHVQINPEQMSQNFQKAGTYIPGVKPGKETEVYIKRMLNRLSTIGASFLTLVAVLPFLISKVANLPSSLAIGGTGLIIMVGVALDTAKQVKGRITQHSFLNYKEQKVSQEHLWS</sequence>
<evidence type="ECO:0000256" key="12">
    <source>
        <dbReference type="RuleBase" id="RU003484"/>
    </source>
</evidence>
<proteinExistence type="inferred from homology"/>
<dbReference type="GO" id="GO:0065002">
    <property type="term" value="P:intracellular protein transmembrane transport"/>
    <property type="evidence" value="ECO:0007669"/>
    <property type="project" value="UniProtKB-UniRule"/>
</dbReference>
<dbReference type="SUPFAM" id="SSF103491">
    <property type="entry name" value="Preprotein translocase SecY subunit"/>
    <property type="match status" value="1"/>
</dbReference>
<dbReference type="NCBIfam" id="TIGR00967">
    <property type="entry name" value="3a0501s007"/>
    <property type="match status" value="1"/>
</dbReference>
<evidence type="ECO:0000256" key="6">
    <source>
        <dbReference type="ARBA" id="ARBA00022989"/>
    </source>
</evidence>
<evidence type="ECO:0000256" key="5">
    <source>
        <dbReference type="ARBA" id="ARBA00022927"/>
    </source>
</evidence>
<dbReference type="PANTHER" id="PTHR10906">
    <property type="entry name" value="SECY/SEC61-ALPHA FAMILY MEMBER"/>
    <property type="match status" value="1"/>
</dbReference>
<dbReference type="InterPro" id="IPR002208">
    <property type="entry name" value="SecY/SEC61-alpha"/>
</dbReference>
<evidence type="ECO:0000256" key="2">
    <source>
        <dbReference type="ARBA" id="ARBA00005751"/>
    </source>
</evidence>
<keyword evidence="3 10" id="KW-0813">Transport</keyword>
<comment type="subcellular location">
    <subcellularLocation>
        <location evidence="10">Cell membrane</location>
        <topology evidence="10">Multi-pass membrane protein</topology>
    </subcellularLocation>
    <subcellularLocation>
        <location evidence="1 12">Membrane</location>
        <topology evidence="1 12">Multi-pass membrane protein</topology>
    </subcellularLocation>
</comment>
<feature type="transmembrane region" description="Helical" evidence="10">
    <location>
        <begin position="225"/>
        <end position="246"/>
    </location>
</feature>
<comment type="function">
    <text evidence="10 11">The central subunit of the protein translocation channel SecYEG. Consists of two halves formed by TMs 1-5 and 6-10. These two domains form a lateral gate at the front which open onto the bilayer between TMs 2 and 7, and are clamped together by SecE at the back. The channel is closed by both a pore ring composed of hydrophobic SecY resides and a short helix (helix 2A) on the extracellular side of the membrane which forms a plug. The plug probably moves laterally to allow the channel to open. The ring and the pore may move independently.</text>
</comment>
<feature type="transmembrane region" description="Helical" evidence="10">
    <location>
        <begin position="405"/>
        <end position="424"/>
    </location>
</feature>
<dbReference type="PROSITE" id="PS00756">
    <property type="entry name" value="SECY_2"/>
    <property type="match status" value="1"/>
</dbReference>
<dbReference type="AlphaFoldDB" id="A0A846U2C7"/>
<gene>
    <name evidence="10 14" type="primary">secY</name>
    <name evidence="14" type="ORF">HER12_02725</name>
</gene>
<dbReference type="Gene3D" id="1.10.3370.10">
    <property type="entry name" value="SecY subunit domain"/>
    <property type="match status" value="1"/>
</dbReference>
<evidence type="ECO:0000256" key="8">
    <source>
        <dbReference type="ARBA" id="ARBA00023136"/>
    </source>
</evidence>
<keyword evidence="8 10" id="KW-0472">Membrane</keyword>
<dbReference type="PIRSF" id="PIRSF004557">
    <property type="entry name" value="SecY"/>
    <property type="match status" value="1"/>
</dbReference>
<feature type="transmembrane region" description="Helical" evidence="10">
    <location>
        <begin position="321"/>
        <end position="341"/>
    </location>
</feature>
<comment type="caution">
    <text evidence="10">Lacks conserved residue(s) required for the propagation of feature annotation.</text>
</comment>
<feature type="transmembrane region" description="Helical" evidence="10">
    <location>
        <begin position="15"/>
        <end position="36"/>
    </location>
</feature>
<feature type="transmembrane region" description="Helical" evidence="10">
    <location>
        <begin position="278"/>
        <end position="301"/>
    </location>
</feature>
<dbReference type="Proteomes" id="UP000584587">
    <property type="component" value="Unassembled WGS sequence"/>
</dbReference>
<evidence type="ECO:0000256" key="9">
    <source>
        <dbReference type="ARBA" id="ARBA00039733"/>
    </source>
</evidence>
<dbReference type="GO" id="GO:0043952">
    <property type="term" value="P:protein transport by the Sec complex"/>
    <property type="evidence" value="ECO:0007669"/>
    <property type="project" value="UniProtKB-UniRule"/>
</dbReference>
<dbReference type="GO" id="GO:0005886">
    <property type="term" value="C:plasma membrane"/>
    <property type="evidence" value="ECO:0007669"/>
    <property type="project" value="UniProtKB-SubCell"/>
</dbReference>
<comment type="subunit">
    <text evidence="10">Component of the Sec protein translocase complex. Heterotrimer consisting of SecY, SecE and SecG subunits. The heterotrimers can form oligomers, although 1 heterotrimer is thought to be able to translocate proteins. Interacts with the ribosome. Interacts with SecDF, and other proteins may be involved. Interacts with SecA.</text>
</comment>
<evidence type="ECO:0000313" key="14">
    <source>
        <dbReference type="EMBL" id="NKE38669.1"/>
    </source>
</evidence>
<dbReference type="HAMAP" id="MF_01465">
    <property type="entry name" value="SecY"/>
    <property type="match status" value="1"/>
</dbReference>
<keyword evidence="6 10" id="KW-1133">Transmembrane helix</keyword>
<keyword evidence="4 10" id="KW-0812">Transmembrane</keyword>
<evidence type="ECO:0000256" key="4">
    <source>
        <dbReference type="ARBA" id="ARBA00022692"/>
    </source>
</evidence>
<comment type="caution">
    <text evidence="14">The sequence shown here is derived from an EMBL/GenBank/DDBJ whole genome shotgun (WGS) entry which is preliminary data.</text>
</comment>
<organism evidence="14 15">
    <name type="scientific">Spiroplasma platyhelix PALS-1</name>
    <dbReference type="NCBI Taxonomy" id="1276218"/>
    <lineage>
        <taxon>Bacteria</taxon>
        <taxon>Bacillati</taxon>
        <taxon>Mycoplasmatota</taxon>
        <taxon>Mollicutes</taxon>
        <taxon>Entomoplasmatales</taxon>
        <taxon>Spiroplasmataceae</taxon>
        <taxon>Spiroplasma</taxon>
    </lineage>
</organism>
<dbReference type="PROSITE" id="PS00755">
    <property type="entry name" value="SECY_1"/>
    <property type="match status" value="1"/>
</dbReference>
<feature type="transmembrane region" description="Helical" evidence="10">
    <location>
        <begin position="381"/>
        <end position="399"/>
    </location>
</feature>
<feature type="transmembrane region" description="Helical" evidence="10">
    <location>
        <begin position="156"/>
        <end position="177"/>
    </location>
</feature>
<reference evidence="14 15" key="1">
    <citation type="submission" date="2020-04" db="EMBL/GenBank/DDBJ databases">
        <title>Complete genome sequence of Spiroplasma platyhelix ATCC 51748, an insect isolate.</title>
        <authorList>
            <person name="Green E.A."/>
            <person name="Klassen J.L."/>
        </authorList>
    </citation>
    <scope>NUCLEOTIDE SEQUENCE [LARGE SCALE GENOMIC DNA]</scope>
    <source>
        <strain evidence="14 15">PALS-1</strain>
    </source>
</reference>
<dbReference type="FunFam" id="1.10.3370.10:FF:000001">
    <property type="entry name" value="Preprotein translocase subunit SecY"/>
    <property type="match status" value="1"/>
</dbReference>
<keyword evidence="10" id="KW-1003">Cell membrane</keyword>